<comment type="caution">
    <text evidence="2">The sequence shown here is derived from an EMBL/GenBank/DDBJ whole genome shotgun (WGS) entry which is preliminary data.</text>
</comment>
<feature type="region of interest" description="Disordered" evidence="1">
    <location>
        <begin position="37"/>
        <end position="151"/>
    </location>
</feature>
<gene>
    <name evidence="2" type="ORF">PACLA_8A089133</name>
</gene>
<protein>
    <submittedName>
        <fullName evidence="2">Uncharacterized protein</fullName>
    </submittedName>
</protein>
<sequence length="151" mass="16929">ESQVALIKELLNDEDARNRLKDNEVKLLTQISHCQQETIKNSPVKRPREPDASQLSPTYSDIDYTDDDLTGTMNRLGDVEEEETPPKRLRKSYSAADALMPASEVTTPPASSMSKATSAVYLKPLENQPTERAPSKPQHQQVTRLSQQHNT</sequence>
<feature type="compositionally biased region" description="Polar residues" evidence="1">
    <location>
        <begin position="137"/>
        <end position="151"/>
    </location>
</feature>
<organism evidence="2 3">
    <name type="scientific">Paramuricea clavata</name>
    <name type="common">Red gorgonian</name>
    <name type="synonym">Violescent sea-whip</name>
    <dbReference type="NCBI Taxonomy" id="317549"/>
    <lineage>
        <taxon>Eukaryota</taxon>
        <taxon>Metazoa</taxon>
        <taxon>Cnidaria</taxon>
        <taxon>Anthozoa</taxon>
        <taxon>Octocorallia</taxon>
        <taxon>Malacalcyonacea</taxon>
        <taxon>Plexauridae</taxon>
        <taxon>Paramuricea</taxon>
    </lineage>
</organism>
<feature type="non-terminal residue" evidence="2">
    <location>
        <position position="151"/>
    </location>
</feature>
<feature type="compositionally biased region" description="Polar residues" evidence="1">
    <location>
        <begin position="104"/>
        <end position="117"/>
    </location>
</feature>
<name>A0A6S7LRW6_PARCT</name>
<dbReference type="AlphaFoldDB" id="A0A6S7LRW6"/>
<reference evidence="2" key="1">
    <citation type="submission" date="2020-04" db="EMBL/GenBank/DDBJ databases">
        <authorList>
            <person name="Alioto T."/>
            <person name="Alioto T."/>
            <person name="Gomez Garrido J."/>
        </authorList>
    </citation>
    <scope>NUCLEOTIDE SEQUENCE</scope>
    <source>
        <strain evidence="2">A484AB</strain>
    </source>
</reference>
<accession>A0A6S7LRW6</accession>
<evidence type="ECO:0000256" key="1">
    <source>
        <dbReference type="SAM" id="MobiDB-lite"/>
    </source>
</evidence>
<dbReference type="Proteomes" id="UP001152795">
    <property type="component" value="Unassembled WGS sequence"/>
</dbReference>
<evidence type="ECO:0000313" key="2">
    <source>
        <dbReference type="EMBL" id="CAB4040219.1"/>
    </source>
</evidence>
<dbReference type="EMBL" id="CACRXK020026480">
    <property type="protein sequence ID" value="CAB4040219.1"/>
    <property type="molecule type" value="Genomic_DNA"/>
</dbReference>
<evidence type="ECO:0000313" key="3">
    <source>
        <dbReference type="Proteomes" id="UP001152795"/>
    </source>
</evidence>
<proteinExistence type="predicted"/>
<keyword evidence="3" id="KW-1185">Reference proteome</keyword>
<feature type="non-terminal residue" evidence="2">
    <location>
        <position position="1"/>
    </location>
</feature>